<sequence length="205" mass="22875">LLSQTMTLICVLIWTLFCFIQGEEDDVSAKSVQLEQTVSIRCQTSSYVGNNIGWYLQKSGEAPKLLIYASTRHSGVSDRFSGSGSGSDYTLTISGVQVEDSGVYYCQQGYSRPFTQTRWRDYVSRLAWDNSGFPPEELEEVAGVREVWASLLNGWMDGESGDVRMSYFPFVHCAPCCYEAPPTAPTCCSSLNGFMNPHMETFAFH</sequence>
<dbReference type="AlphaFoldDB" id="A0A3P9IEH8"/>
<feature type="signal peptide" evidence="1">
    <location>
        <begin position="1"/>
        <end position="22"/>
    </location>
</feature>
<proteinExistence type="predicted"/>
<evidence type="ECO:0000256" key="1">
    <source>
        <dbReference type="SAM" id="SignalP"/>
    </source>
</evidence>
<accession>A0A3P9IEH8</accession>
<organism evidence="3 4">
    <name type="scientific">Oryzias latipes</name>
    <name type="common">Japanese rice fish</name>
    <name type="synonym">Japanese killifish</name>
    <dbReference type="NCBI Taxonomy" id="8090"/>
    <lineage>
        <taxon>Eukaryota</taxon>
        <taxon>Metazoa</taxon>
        <taxon>Chordata</taxon>
        <taxon>Craniata</taxon>
        <taxon>Vertebrata</taxon>
        <taxon>Euteleostomi</taxon>
        <taxon>Actinopterygii</taxon>
        <taxon>Neopterygii</taxon>
        <taxon>Teleostei</taxon>
        <taxon>Neoteleostei</taxon>
        <taxon>Acanthomorphata</taxon>
        <taxon>Ovalentaria</taxon>
        <taxon>Atherinomorphae</taxon>
        <taxon>Beloniformes</taxon>
        <taxon>Adrianichthyidae</taxon>
        <taxon>Oryziinae</taxon>
        <taxon>Oryzias</taxon>
    </lineage>
</organism>
<dbReference type="InterPro" id="IPR013106">
    <property type="entry name" value="Ig_V-set"/>
</dbReference>
<dbReference type="SUPFAM" id="SSF48726">
    <property type="entry name" value="Immunoglobulin"/>
    <property type="match status" value="1"/>
</dbReference>
<dbReference type="SMART" id="SM00406">
    <property type="entry name" value="IGv"/>
    <property type="match status" value="1"/>
</dbReference>
<dbReference type="Proteomes" id="UP000265200">
    <property type="component" value="Chromosome 11"/>
</dbReference>
<dbReference type="Ensembl" id="ENSORLT00015026962.1">
    <property type="protein sequence ID" value="ENSORLP00015018299.1"/>
    <property type="gene ID" value="ENSORLG00015019351.1"/>
</dbReference>
<name>A0A3P9IEH8_ORYLA</name>
<feature type="domain" description="Ig-like" evidence="2">
    <location>
        <begin position="36"/>
        <end position="107"/>
    </location>
</feature>
<dbReference type="Pfam" id="PF07686">
    <property type="entry name" value="V-set"/>
    <property type="match status" value="1"/>
</dbReference>
<feature type="chain" id="PRO_5018184879" description="Ig-like domain-containing protein" evidence="1">
    <location>
        <begin position="23"/>
        <end position="205"/>
    </location>
</feature>
<dbReference type="InterPro" id="IPR007110">
    <property type="entry name" value="Ig-like_dom"/>
</dbReference>
<dbReference type="SMART" id="SM00409">
    <property type="entry name" value="IG"/>
    <property type="match status" value="1"/>
</dbReference>
<dbReference type="Gene3D" id="2.60.40.10">
    <property type="entry name" value="Immunoglobulins"/>
    <property type="match status" value="1"/>
</dbReference>
<evidence type="ECO:0000259" key="2">
    <source>
        <dbReference type="PROSITE" id="PS50835"/>
    </source>
</evidence>
<dbReference type="InterPro" id="IPR003599">
    <property type="entry name" value="Ig_sub"/>
</dbReference>
<reference evidence="3 4" key="2">
    <citation type="submission" date="2017-04" db="EMBL/GenBank/DDBJ databases">
        <title>CpG methylation of centromeres and impact of large insertions on vertebrate speciation.</title>
        <authorList>
            <person name="Ichikawa K."/>
            <person name="Yoshimura J."/>
            <person name="Morishita S."/>
        </authorList>
    </citation>
    <scope>NUCLEOTIDE SEQUENCE</scope>
    <source>
        <strain evidence="3 4">HSOK</strain>
    </source>
</reference>
<dbReference type="InterPro" id="IPR036179">
    <property type="entry name" value="Ig-like_dom_sf"/>
</dbReference>
<dbReference type="PANTHER" id="PTHR23267">
    <property type="entry name" value="IMMUNOGLOBULIN LIGHT CHAIN"/>
    <property type="match status" value="1"/>
</dbReference>
<dbReference type="PROSITE" id="PS50835">
    <property type="entry name" value="IG_LIKE"/>
    <property type="match status" value="1"/>
</dbReference>
<evidence type="ECO:0000313" key="3">
    <source>
        <dbReference type="Ensembl" id="ENSORLP00015018299.1"/>
    </source>
</evidence>
<reference key="1">
    <citation type="journal article" date="2007" name="Nature">
        <title>The medaka draft genome and insights into vertebrate genome evolution.</title>
        <authorList>
            <person name="Kasahara M."/>
            <person name="Naruse K."/>
            <person name="Sasaki S."/>
            <person name="Nakatani Y."/>
            <person name="Qu W."/>
            <person name="Ahsan B."/>
            <person name="Yamada T."/>
            <person name="Nagayasu Y."/>
            <person name="Doi K."/>
            <person name="Kasai Y."/>
            <person name="Jindo T."/>
            <person name="Kobayashi D."/>
            <person name="Shimada A."/>
            <person name="Toyoda A."/>
            <person name="Kuroki Y."/>
            <person name="Fujiyama A."/>
            <person name="Sasaki T."/>
            <person name="Shimizu A."/>
            <person name="Asakawa S."/>
            <person name="Shimizu N."/>
            <person name="Hashimoto S."/>
            <person name="Yang J."/>
            <person name="Lee Y."/>
            <person name="Matsushima K."/>
            <person name="Sugano S."/>
            <person name="Sakaizumi M."/>
            <person name="Narita T."/>
            <person name="Ohishi K."/>
            <person name="Haga S."/>
            <person name="Ohta F."/>
            <person name="Nomoto H."/>
            <person name="Nogata K."/>
            <person name="Morishita T."/>
            <person name="Endo T."/>
            <person name="Shin-I T."/>
            <person name="Takeda H."/>
            <person name="Morishita S."/>
            <person name="Kohara Y."/>
        </authorList>
    </citation>
    <scope>NUCLEOTIDE SEQUENCE [LARGE SCALE GENOMIC DNA]</scope>
    <source>
        <strain>Hd-rR</strain>
    </source>
</reference>
<evidence type="ECO:0000313" key="4">
    <source>
        <dbReference type="Proteomes" id="UP000265200"/>
    </source>
</evidence>
<reference evidence="3" key="3">
    <citation type="submission" date="2025-08" db="UniProtKB">
        <authorList>
            <consortium name="Ensembl"/>
        </authorList>
    </citation>
    <scope>IDENTIFICATION</scope>
    <source>
        <strain evidence="3">HSOK</strain>
    </source>
</reference>
<reference evidence="3" key="4">
    <citation type="submission" date="2025-09" db="UniProtKB">
        <authorList>
            <consortium name="Ensembl"/>
        </authorList>
    </citation>
    <scope>IDENTIFICATION</scope>
    <source>
        <strain evidence="3">HSOK</strain>
    </source>
</reference>
<protein>
    <recommendedName>
        <fullName evidence="2">Ig-like domain-containing protein</fullName>
    </recommendedName>
</protein>
<dbReference type="InterPro" id="IPR013783">
    <property type="entry name" value="Ig-like_fold"/>
</dbReference>
<keyword evidence="1" id="KW-0732">Signal</keyword>
<dbReference type="InterPro" id="IPR050150">
    <property type="entry name" value="IgV_Light_Chain"/>
</dbReference>